<proteinExistence type="predicted"/>
<dbReference type="EMBL" id="MU251358">
    <property type="protein sequence ID" value="KAG9239515.1"/>
    <property type="molecule type" value="Genomic_DNA"/>
</dbReference>
<feature type="compositionally biased region" description="Low complexity" evidence="1">
    <location>
        <begin position="33"/>
        <end position="42"/>
    </location>
</feature>
<sequence length="310" mass="35432">MNTRSRSTRGAHDTKSSNPEASSSRPTKKGASRKNAAATAIANASRDEEVGVAVALTPKEKNQKFPQEILDHIMKDCDIVTATALSLASTECFTNYETIILREFVKQGLVVASNRRPIVLPRFAETSADNNAEGGVNRQVADQAGNNQGHADDNEDSIRLPLSIHLKISSRQGGPASLRTVLDPWMREFGYIYNEERKEYTTIEYWRRIMSVDYVEELIIDNYDRKVTEWMERDESRQEDLEYNRSVREQAFWQRELVLQEADQYDDPEEEGEDAYEEMLEELVSIPDIGPQPRRADRENYHDEYGPPPI</sequence>
<feature type="compositionally biased region" description="Polar residues" evidence="1">
    <location>
        <begin position="16"/>
        <end position="25"/>
    </location>
</feature>
<evidence type="ECO:0000313" key="3">
    <source>
        <dbReference type="Proteomes" id="UP000824998"/>
    </source>
</evidence>
<feature type="compositionally biased region" description="Basic and acidic residues" evidence="1">
    <location>
        <begin position="294"/>
        <end position="310"/>
    </location>
</feature>
<accession>A0A9P7YTK4</accession>
<evidence type="ECO:0000256" key="1">
    <source>
        <dbReference type="SAM" id="MobiDB-lite"/>
    </source>
</evidence>
<feature type="region of interest" description="Disordered" evidence="1">
    <location>
        <begin position="286"/>
        <end position="310"/>
    </location>
</feature>
<keyword evidence="3" id="KW-1185">Reference proteome</keyword>
<name>A0A9P7YTK4_9HELO</name>
<comment type="caution">
    <text evidence="2">The sequence shown here is derived from an EMBL/GenBank/DDBJ whole genome shotgun (WGS) entry which is preliminary data.</text>
</comment>
<gene>
    <name evidence="2" type="ORF">BJ875DRAFT_538734</name>
</gene>
<dbReference type="Proteomes" id="UP000824998">
    <property type="component" value="Unassembled WGS sequence"/>
</dbReference>
<protein>
    <submittedName>
        <fullName evidence="2">Uncharacterized protein</fullName>
    </submittedName>
</protein>
<dbReference type="AlphaFoldDB" id="A0A9P7YTK4"/>
<evidence type="ECO:0000313" key="2">
    <source>
        <dbReference type="EMBL" id="KAG9239515.1"/>
    </source>
</evidence>
<feature type="region of interest" description="Disordered" evidence="1">
    <location>
        <begin position="1"/>
        <end position="42"/>
    </location>
</feature>
<organism evidence="2 3">
    <name type="scientific">Amylocarpus encephaloides</name>
    <dbReference type="NCBI Taxonomy" id="45428"/>
    <lineage>
        <taxon>Eukaryota</taxon>
        <taxon>Fungi</taxon>
        <taxon>Dikarya</taxon>
        <taxon>Ascomycota</taxon>
        <taxon>Pezizomycotina</taxon>
        <taxon>Leotiomycetes</taxon>
        <taxon>Helotiales</taxon>
        <taxon>Helotiales incertae sedis</taxon>
        <taxon>Amylocarpus</taxon>
    </lineage>
</organism>
<reference evidence="2" key="1">
    <citation type="journal article" date="2021" name="IMA Fungus">
        <title>Genomic characterization of three marine fungi, including Emericellopsis atlantica sp. nov. with signatures of a generalist lifestyle and marine biomass degradation.</title>
        <authorList>
            <person name="Hagestad O.C."/>
            <person name="Hou L."/>
            <person name="Andersen J.H."/>
            <person name="Hansen E.H."/>
            <person name="Altermark B."/>
            <person name="Li C."/>
            <person name="Kuhnert E."/>
            <person name="Cox R.J."/>
            <person name="Crous P.W."/>
            <person name="Spatafora J.W."/>
            <person name="Lail K."/>
            <person name="Amirebrahimi M."/>
            <person name="Lipzen A."/>
            <person name="Pangilinan J."/>
            <person name="Andreopoulos W."/>
            <person name="Hayes R.D."/>
            <person name="Ng V."/>
            <person name="Grigoriev I.V."/>
            <person name="Jackson S.A."/>
            <person name="Sutton T.D.S."/>
            <person name="Dobson A.D.W."/>
            <person name="Rama T."/>
        </authorList>
    </citation>
    <scope>NUCLEOTIDE SEQUENCE</scope>
    <source>
        <strain evidence="2">TRa018bII</strain>
    </source>
</reference>